<organism evidence="2 3">
    <name type="scientific">Pseudolycoriella hygida</name>
    <dbReference type="NCBI Taxonomy" id="35572"/>
    <lineage>
        <taxon>Eukaryota</taxon>
        <taxon>Metazoa</taxon>
        <taxon>Ecdysozoa</taxon>
        <taxon>Arthropoda</taxon>
        <taxon>Hexapoda</taxon>
        <taxon>Insecta</taxon>
        <taxon>Pterygota</taxon>
        <taxon>Neoptera</taxon>
        <taxon>Endopterygota</taxon>
        <taxon>Diptera</taxon>
        <taxon>Nematocera</taxon>
        <taxon>Sciaroidea</taxon>
        <taxon>Sciaridae</taxon>
        <taxon>Pseudolycoriella</taxon>
    </lineage>
</organism>
<sequence>MTTDKRKLSSTDGLSQGTDAERYSPELTLTSTLRKESKKARRSKYQQQNSM</sequence>
<proteinExistence type="predicted"/>
<dbReference type="AlphaFoldDB" id="A0A9Q0N3X1"/>
<gene>
    <name evidence="2" type="ORF">Bhyg_08043</name>
</gene>
<name>A0A9Q0N3X1_9DIPT</name>
<evidence type="ECO:0000256" key="1">
    <source>
        <dbReference type="SAM" id="MobiDB-lite"/>
    </source>
</evidence>
<feature type="region of interest" description="Disordered" evidence="1">
    <location>
        <begin position="1"/>
        <end position="51"/>
    </location>
</feature>
<reference evidence="2" key="1">
    <citation type="submission" date="2022-07" db="EMBL/GenBank/DDBJ databases">
        <authorList>
            <person name="Trinca V."/>
            <person name="Uliana J.V.C."/>
            <person name="Torres T.T."/>
            <person name="Ward R.J."/>
            <person name="Monesi N."/>
        </authorList>
    </citation>
    <scope>NUCLEOTIDE SEQUENCE</scope>
    <source>
        <strain evidence="2">HSMRA1968</strain>
        <tissue evidence="2">Whole embryos</tissue>
    </source>
</reference>
<keyword evidence="3" id="KW-1185">Reference proteome</keyword>
<accession>A0A9Q0N3X1</accession>
<dbReference type="Proteomes" id="UP001151699">
    <property type="component" value="Chromosome B"/>
</dbReference>
<protein>
    <submittedName>
        <fullName evidence="2">Uncharacterized protein</fullName>
    </submittedName>
</protein>
<dbReference type="EMBL" id="WJQU01000002">
    <property type="protein sequence ID" value="KAJ6643087.1"/>
    <property type="molecule type" value="Genomic_DNA"/>
</dbReference>
<comment type="caution">
    <text evidence="2">The sequence shown here is derived from an EMBL/GenBank/DDBJ whole genome shotgun (WGS) entry which is preliminary data.</text>
</comment>
<evidence type="ECO:0000313" key="2">
    <source>
        <dbReference type="EMBL" id="KAJ6643087.1"/>
    </source>
</evidence>
<evidence type="ECO:0000313" key="3">
    <source>
        <dbReference type="Proteomes" id="UP001151699"/>
    </source>
</evidence>